<keyword evidence="7" id="KW-0812">Transmembrane</keyword>
<dbReference type="InterPro" id="IPR036138">
    <property type="entry name" value="PBP_dimer_sf"/>
</dbReference>
<dbReference type="GO" id="GO:0006508">
    <property type="term" value="P:proteolysis"/>
    <property type="evidence" value="ECO:0007669"/>
    <property type="project" value="UniProtKB-KW"/>
</dbReference>
<dbReference type="GO" id="GO:0009002">
    <property type="term" value="F:serine-type D-Ala-D-Ala carboxypeptidase activity"/>
    <property type="evidence" value="ECO:0007669"/>
    <property type="project" value="InterPro"/>
</dbReference>
<keyword evidence="12" id="KW-0472">Membrane</keyword>
<evidence type="ECO:0000259" key="15">
    <source>
        <dbReference type="Pfam" id="PF03717"/>
    </source>
</evidence>
<dbReference type="EMBL" id="METM01000033">
    <property type="protein sequence ID" value="OGB88817.1"/>
    <property type="molecule type" value="Genomic_DNA"/>
</dbReference>
<keyword evidence="8" id="KW-0378">Hydrolase</keyword>
<dbReference type="SUPFAM" id="SSF56519">
    <property type="entry name" value="Penicillin binding protein dimerisation domain"/>
    <property type="match status" value="1"/>
</dbReference>
<keyword evidence="10" id="KW-0573">Peptidoglycan synthesis</keyword>
<evidence type="ECO:0000256" key="11">
    <source>
        <dbReference type="ARBA" id="ARBA00022989"/>
    </source>
</evidence>
<evidence type="ECO:0000256" key="5">
    <source>
        <dbReference type="ARBA" id="ARBA00022519"/>
    </source>
</evidence>
<evidence type="ECO:0000256" key="8">
    <source>
        <dbReference type="ARBA" id="ARBA00022801"/>
    </source>
</evidence>
<keyword evidence="5" id="KW-0997">Cell inner membrane</keyword>
<sequence>MNSKNNVLAAVIGAAFLILLLRLLQLQLAESGKYKKLSDENAAKTVYAPAPRGVIYDRNGKVMVGNRPIFSVQVLPELLTSADTAKRDRILKKLGELLGEKIEVKVSPGRPIIVRNNIPPAAAVRIEEQKSELEGVVVSVIPVRYYPFGGVAAHLLGYVGEIEAAELARLKSEGYRLGDSLGKDGVEKIYDRLIRGVDGGKKIEVDAFGTPTRLLKSTEPLPGADVKLTVDLDLQLAAEKALGGKEGAVVILDPRTGELLAMVSHPNFDPNLFIDPLDRSKWVSLNQRKHPFMNRALAIYPPGSIFKAVTLSAVLAEGLAKPDEVFNCPGYYKINNRYAACWKEGGHGRLTLAEGLTQSCDVVFYEMGRRLGPDRLAQYAGGYGLGGRTGLDLPQEKKGLVPTSAWKKNVRREIWYEGDSINYGIGQGFVQVTPLQMAAVYGTIATGKRMKPFVVREIRSRDGEELYRGEQAEVAPAPVSHDILTTIRDALKEVVARATGIAARVVGIPAAGKTGTAENPGLPHAWFLCYAPADDPQIVIASFVAHGEHGDRASAYVARDILTWYRDNRLTAEAFDSQ</sequence>
<protein>
    <submittedName>
        <fullName evidence="16">Penicillin-binding protein 2</fullName>
    </submittedName>
</protein>
<dbReference type="GO" id="GO:0005886">
    <property type="term" value="C:plasma membrane"/>
    <property type="evidence" value="ECO:0007669"/>
    <property type="project" value="UniProtKB-SubCell"/>
</dbReference>
<proteinExistence type="inferred from homology"/>
<reference evidence="16 17" key="1">
    <citation type="journal article" date="2016" name="Nat. Commun.">
        <title>Thousands of microbial genomes shed light on interconnected biogeochemical processes in an aquifer system.</title>
        <authorList>
            <person name="Anantharaman K."/>
            <person name="Brown C.T."/>
            <person name="Hug L.A."/>
            <person name="Sharon I."/>
            <person name="Castelle C.J."/>
            <person name="Probst A.J."/>
            <person name="Thomas B.C."/>
            <person name="Singh A."/>
            <person name="Wilkins M.J."/>
            <person name="Karaoz U."/>
            <person name="Brodie E.L."/>
            <person name="Williams K.H."/>
            <person name="Hubbard S.S."/>
            <person name="Banfield J.F."/>
        </authorList>
    </citation>
    <scope>NUCLEOTIDE SEQUENCE [LARGE SCALE GENOMIC DNA]</scope>
</reference>
<dbReference type="SUPFAM" id="SSF56601">
    <property type="entry name" value="beta-lactamase/transpeptidase-like"/>
    <property type="match status" value="1"/>
</dbReference>
<keyword evidence="6" id="KW-0645">Protease</keyword>
<dbReference type="GO" id="GO:0071972">
    <property type="term" value="F:peptidoglycan L,D-transpeptidase activity"/>
    <property type="evidence" value="ECO:0007669"/>
    <property type="project" value="TreeGrafter"/>
</dbReference>
<dbReference type="PANTHER" id="PTHR30627">
    <property type="entry name" value="PEPTIDOGLYCAN D,D-TRANSPEPTIDASE"/>
    <property type="match status" value="1"/>
</dbReference>
<dbReference type="GO" id="GO:0008360">
    <property type="term" value="P:regulation of cell shape"/>
    <property type="evidence" value="ECO:0007669"/>
    <property type="project" value="UniProtKB-KW"/>
</dbReference>
<dbReference type="GO" id="GO:0008658">
    <property type="term" value="F:penicillin binding"/>
    <property type="evidence" value="ECO:0007669"/>
    <property type="project" value="InterPro"/>
</dbReference>
<evidence type="ECO:0000313" key="17">
    <source>
        <dbReference type="Proteomes" id="UP000178724"/>
    </source>
</evidence>
<evidence type="ECO:0000256" key="9">
    <source>
        <dbReference type="ARBA" id="ARBA00022960"/>
    </source>
</evidence>
<keyword evidence="13" id="KW-0961">Cell wall biogenesis/degradation</keyword>
<name>A0A1F4PYU9_UNCSA</name>
<dbReference type="Gene3D" id="3.90.1310.10">
    <property type="entry name" value="Penicillin-binding protein 2a (Domain 2)"/>
    <property type="match status" value="1"/>
</dbReference>
<keyword evidence="11" id="KW-1133">Transmembrane helix</keyword>
<evidence type="ECO:0000256" key="13">
    <source>
        <dbReference type="ARBA" id="ARBA00023316"/>
    </source>
</evidence>
<evidence type="ECO:0000256" key="7">
    <source>
        <dbReference type="ARBA" id="ARBA00022692"/>
    </source>
</evidence>
<dbReference type="NCBIfam" id="TIGR03423">
    <property type="entry name" value="pbp2_mrdA"/>
    <property type="match status" value="1"/>
</dbReference>
<evidence type="ECO:0000256" key="10">
    <source>
        <dbReference type="ARBA" id="ARBA00022984"/>
    </source>
</evidence>
<evidence type="ECO:0000256" key="1">
    <source>
        <dbReference type="ARBA" id="ARBA00004167"/>
    </source>
</evidence>
<feature type="domain" description="Penicillin-binding protein dimerisation" evidence="15">
    <location>
        <begin position="49"/>
        <end position="213"/>
    </location>
</feature>
<keyword evidence="9" id="KW-0133">Cell shape</keyword>
<feature type="domain" description="Penicillin-binding protein transpeptidase" evidence="14">
    <location>
        <begin position="247"/>
        <end position="562"/>
    </location>
</feature>
<dbReference type="AlphaFoldDB" id="A0A1F4PYU9"/>
<evidence type="ECO:0000259" key="14">
    <source>
        <dbReference type="Pfam" id="PF00905"/>
    </source>
</evidence>
<dbReference type="InterPro" id="IPR005311">
    <property type="entry name" value="PBP_dimer"/>
</dbReference>
<gene>
    <name evidence="16" type="ORF">A2625_02090</name>
</gene>
<evidence type="ECO:0000256" key="12">
    <source>
        <dbReference type="ARBA" id="ARBA00023136"/>
    </source>
</evidence>
<comment type="caution">
    <text evidence="16">The sequence shown here is derived from an EMBL/GenBank/DDBJ whole genome shotgun (WGS) entry which is preliminary data.</text>
</comment>
<keyword evidence="4" id="KW-1003">Cell membrane</keyword>
<dbReference type="InterPro" id="IPR050515">
    <property type="entry name" value="Beta-lactam/transpept"/>
</dbReference>
<evidence type="ECO:0000256" key="2">
    <source>
        <dbReference type="ARBA" id="ARBA00004236"/>
    </source>
</evidence>
<dbReference type="GO" id="GO:0009252">
    <property type="term" value="P:peptidoglycan biosynthetic process"/>
    <property type="evidence" value="ECO:0007669"/>
    <property type="project" value="UniProtKB-KW"/>
</dbReference>
<accession>A0A1F4PYU9</accession>
<dbReference type="GO" id="GO:0071555">
    <property type="term" value="P:cell wall organization"/>
    <property type="evidence" value="ECO:0007669"/>
    <property type="project" value="UniProtKB-KW"/>
</dbReference>
<comment type="similarity">
    <text evidence="3">Belongs to the transpeptidase family.</text>
</comment>
<dbReference type="Pfam" id="PF00905">
    <property type="entry name" value="Transpeptidase"/>
    <property type="match status" value="1"/>
</dbReference>
<evidence type="ECO:0000256" key="4">
    <source>
        <dbReference type="ARBA" id="ARBA00022475"/>
    </source>
</evidence>
<comment type="subcellular location">
    <subcellularLocation>
        <location evidence="2">Cell membrane</location>
    </subcellularLocation>
    <subcellularLocation>
        <location evidence="1">Membrane</location>
        <topology evidence="1">Single-pass membrane protein</topology>
    </subcellularLocation>
</comment>
<dbReference type="InterPro" id="IPR017790">
    <property type="entry name" value="Penicillin-binding_protein_2"/>
</dbReference>
<dbReference type="Gene3D" id="3.40.710.10">
    <property type="entry name" value="DD-peptidase/beta-lactamase superfamily"/>
    <property type="match status" value="1"/>
</dbReference>
<dbReference type="Gene3D" id="3.30.1390.30">
    <property type="entry name" value="Penicillin-binding protein 2a, domain 3"/>
    <property type="match status" value="1"/>
</dbReference>
<dbReference type="Proteomes" id="UP000178724">
    <property type="component" value="Unassembled WGS sequence"/>
</dbReference>
<organism evidence="16 17">
    <name type="scientific">candidate division WOR-1 bacterium RIFCSPHIGHO2_01_FULL_53_15</name>
    <dbReference type="NCBI Taxonomy" id="1802564"/>
    <lineage>
        <taxon>Bacteria</taxon>
        <taxon>Bacillati</taxon>
        <taxon>Saganbacteria</taxon>
    </lineage>
</organism>
<dbReference type="PANTHER" id="PTHR30627:SF2">
    <property type="entry name" value="PEPTIDOGLYCAN D,D-TRANSPEPTIDASE MRDA"/>
    <property type="match status" value="1"/>
</dbReference>
<evidence type="ECO:0000256" key="3">
    <source>
        <dbReference type="ARBA" id="ARBA00007171"/>
    </source>
</evidence>
<evidence type="ECO:0000256" key="6">
    <source>
        <dbReference type="ARBA" id="ARBA00022670"/>
    </source>
</evidence>
<evidence type="ECO:0000313" key="16">
    <source>
        <dbReference type="EMBL" id="OGB88817.1"/>
    </source>
</evidence>
<dbReference type="InterPro" id="IPR012338">
    <property type="entry name" value="Beta-lactam/transpept-like"/>
</dbReference>
<dbReference type="InterPro" id="IPR001460">
    <property type="entry name" value="PCN-bd_Tpept"/>
</dbReference>
<dbReference type="Pfam" id="PF03717">
    <property type="entry name" value="PBP_dimer"/>
    <property type="match status" value="1"/>
</dbReference>